<protein>
    <submittedName>
        <fullName evidence="1">Uncharacterized protein</fullName>
    </submittedName>
</protein>
<organism evidence="1">
    <name type="scientific">Anguilla anguilla</name>
    <name type="common">European freshwater eel</name>
    <name type="synonym">Muraena anguilla</name>
    <dbReference type="NCBI Taxonomy" id="7936"/>
    <lineage>
        <taxon>Eukaryota</taxon>
        <taxon>Metazoa</taxon>
        <taxon>Chordata</taxon>
        <taxon>Craniata</taxon>
        <taxon>Vertebrata</taxon>
        <taxon>Euteleostomi</taxon>
        <taxon>Actinopterygii</taxon>
        <taxon>Neopterygii</taxon>
        <taxon>Teleostei</taxon>
        <taxon>Anguilliformes</taxon>
        <taxon>Anguillidae</taxon>
        <taxon>Anguilla</taxon>
    </lineage>
</organism>
<accession>A0A0E9RZB8</accession>
<sequence>MHDVWSFHFILLNFYKILLNFER</sequence>
<reference evidence="1" key="1">
    <citation type="submission" date="2014-11" db="EMBL/GenBank/DDBJ databases">
        <authorList>
            <person name="Amaro Gonzalez C."/>
        </authorList>
    </citation>
    <scope>NUCLEOTIDE SEQUENCE</scope>
</reference>
<dbReference type="EMBL" id="GBXM01073998">
    <property type="protein sequence ID" value="JAH34579.1"/>
    <property type="molecule type" value="Transcribed_RNA"/>
</dbReference>
<reference evidence="1" key="2">
    <citation type="journal article" date="2015" name="Fish Shellfish Immunol.">
        <title>Early steps in the European eel (Anguilla anguilla)-Vibrio vulnificus interaction in the gills: Role of the RtxA13 toxin.</title>
        <authorList>
            <person name="Callol A."/>
            <person name="Pajuelo D."/>
            <person name="Ebbesson L."/>
            <person name="Teles M."/>
            <person name="MacKenzie S."/>
            <person name="Amaro C."/>
        </authorList>
    </citation>
    <scope>NUCLEOTIDE SEQUENCE</scope>
</reference>
<proteinExistence type="predicted"/>
<name>A0A0E9RZB8_ANGAN</name>
<evidence type="ECO:0000313" key="1">
    <source>
        <dbReference type="EMBL" id="JAH34579.1"/>
    </source>
</evidence>
<dbReference type="AlphaFoldDB" id="A0A0E9RZB8"/>